<evidence type="ECO:0000313" key="2">
    <source>
        <dbReference type="Proteomes" id="UP000276133"/>
    </source>
</evidence>
<organism evidence="1 2">
    <name type="scientific">Brachionus plicatilis</name>
    <name type="common">Marine rotifer</name>
    <name type="synonym">Brachionus muelleri</name>
    <dbReference type="NCBI Taxonomy" id="10195"/>
    <lineage>
        <taxon>Eukaryota</taxon>
        <taxon>Metazoa</taxon>
        <taxon>Spiralia</taxon>
        <taxon>Gnathifera</taxon>
        <taxon>Rotifera</taxon>
        <taxon>Eurotatoria</taxon>
        <taxon>Monogononta</taxon>
        <taxon>Pseudotrocha</taxon>
        <taxon>Ploima</taxon>
        <taxon>Brachionidae</taxon>
        <taxon>Brachionus</taxon>
    </lineage>
</organism>
<proteinExistence type="predicted"/>
<reference evidence="1 2" key="1">
    <citation type="journal article" date="2018" name="Sci. Rep.">
        <title>Genomic signatures of local adaptation to the degree of environmental predictability in rotifers.</title>
        <authorList>
            <person name="Franch-Gras L."/>
            <person name="Hahn C."/>
            <person name="Garcia-Roger E.M."/>
            <person name="Carmona M.J."/>
            <person name="Serra M."/>
            <person name="Gomez A."/>
        </authorList>
    </citation>
    <scope>NUCLEOTIDE SEQUENCE [LARGE SCALE GENOMIC DNA]</scope>
    <source>
        <strain evidence="1">HYR1</strain>
    </source>
</reference>
<sequence length="111" mass="12680">MARFILVHAPFTETRVYVRPCTKYPIHGIKACVAKQGDTQYVDIILQPQKPKHNFDAGNKHHIAHVKIFLTYTACVKVVFRVLAHLKCRTKFKAFNEGQDLKHNFDACGVS</sequence>
<accession>A0A3M7PE22</accession>
<dbReference type="Proteomes" id="UP000276133">
    <property type="component" value="Unassembled WGS sequence"/>
</dbReference>
<dbReference type="AlphaFoldDB" id="A0A3M7PE22"/>
<dbReference type="EMBL" id="REGN01011523">
    <property type="protein sequence ID" value="RMZ97268.1"/>
    <property type="molecule type" value="Genomic_DNA"/>
</dbReference>
<comment type="caution">
    <text evidence="1">The sequence shown here is derived from an EMBL/GenBank/DDBJ whole genome shotgun (WGS) entry which is preliminary data.</text>
</comment>
<name>A0A3M7PE22_BRAPC</name>
<gene>
    <name evidence="1" type="ORF">BpHYR1_048326</name>
</gene>
<keyword evidence="2" id="KW-1185">Reference proteome</keyword>
<protein>
    <submittedName>
        <fullName evidence="1">Uncharacterized protein</fullName>
    </submittedName>
</protein>
<evidence type="ECO:0000313" key="1">
    <source>
        <dbReference type="EMBL" id="RMZ97268.1"/>
    </source>
</evidence>